<dbReference type="SUPFAM" id="SSF53335">
    <property type="entry name" value="S-adenosyl-L-methionine-dependent methyltransferases"/>
    <property type="match status" value="1"/>
</dbReference>
<dbReference type="PRINTS" id="PR00996">
    <property type="entry name" value="CHERMTFRASE"/>
</dbReference>
<dbReference type="InterPro" id="IPR000673">
    <property type="entry name" value="Sig_transdc_resp-reg_Me-estase"/>
</dbReference>
<feature type="domain" description="CheR-type methyltransferase" evidence="6">
    <location>
        <begin position="244"/>
        <end position="518"/>
    </location>
</feature>
<dbReference type="SMART" id="SM00138">
    <property type="entry name" value="MeTrc"/>
    <property type="match status" value="1"/>
</dbReference>
<dbReference type="InterPro" id="IPR000700">
    <property type="entry name" value="PAS-assoc_C"/>
</dbReference>
<feature type="domain" description="CheB-type methylesterase" evidence="5">
    <location>
        <begin position="36"/>
        <end position="227"/>
    </location>
</feature>
<dbReference type="AlphaFoldDB" id="A0A3E1RH41"/>
<dbReference type="Pfam" id="PF03705">
    <property type="entry name" value="CheR_N"/>
    <property type="match status" value="1"/>
</dbReference>
<evidence type="ECO:0000259" key="3">
    <source>
        <dbReference type="PROSITE" id="PS50112"/>
    </source>
</evidence>
<dbReference type="Pfam" id="PF00989">
    <property type="entry name" value="PAS"/>
    <property type="match status" value="2"/>
</dbReference>
<dbReference type="Gene3D" id="3.30.450.20">
    <property type="entry name" value="PAS domain"/>
    <property type="match status" value="3"/>
</dbReference>
<dbReference type="EMBL" id="QFZK01000001">
    <property type="protein sequence ID" value="RFO98705.1"/>
    <property type="molecule type" value="Genomic_DNA"/>
</dbReference>
<dbReference type="CDD" id="cd00130">
    <property type="entry name" value="PAS"/>
    <property type="match status" value="2"/>
</dbReference>
<dbReference type="InterPro" id="IPR029063">
    <property type="entry name" value="SAM-dependent_MTases_sf"/>
</dbReference>
<comment type="caution">
    <text evidence="7">The sequence shown here is derived from an EMBL/GenBank/DDBJ whole genome shotgun (WGS) entry which is preliminary data.</text>
</comment>
<dbReference type="SUPFAM" id="SSF47757">
    <property type="entry name" value="Chemotaxis receptor methyltransferase CheR, N-terminal domain"/>
    <property type="match status" value="1"/>
</dbReference>
<dbReference type="RefSeq" id="WP_117173553.1">
    <property type="nucleotide sequence ID" value="NZ_QFZK01000001.1"/>
</dbReference>
<evidence type="ECO:0000313" key="8">
    <source>
        <dbReference type="Proteomes" id="UP000260665"/>
    </source>
</evidence>
<dbReference type="NCBIfam" id="TIGR00229">
    <property type="entry name" value="sensory_box"/>
    <property type="match status" value="2"/>
</dbReference>
<dbReference type="PROSITE" id="PS50113">
    <property type="entry name" value="PAC"/>
    <property type="match status" value="1"/>
</dbReference>
<dbReference type="Gene3D" id="3.40.50.180">
    <property type="entry name" value="Methylesterase CheB, C-terminal domain"/>
    <property type="match status" value="1"/>
</dbReference>
<dbReference type="GO" id="GO:0008984">
    <property type="term" value="F:protein-glutamate methylesterase activity"/>
    <property type="evidence" value="ECO:0007669"/>
    <property type="project" value="InterPro"/>
</dbReference>
<dbReference type="Pfam" id="PF01339">
    <property type="entry name" value="CheB_methylest"/>
    <property type="match status" value="1"/>
</dbReference>
<feature type="domain" description="PAS" evidence="3">
    <location>
        <begin position="899"/>
        <end position="957"/>
    </location>
</feature>
<dbReference type="InterPro" id="IPR013767">
    <property type="entry name" value="PAS_fold"/>
</dbReference>
<evidence type="ECO:0000256" key="2">
    <source>
        <dbReference type="SAM" id="Coils"/>
    </source>
</evidence>
<dbReference type="InterPro" id="IPR050903">
    <property type="entry name" value="Bact_Chemotaxis_MeTrfase"/>
</dbReference>
<reference evidence="7 8" key="1">
    <citation type="submission" date="2018-05" db="EMBL/GenBank/DDBJ databases">
        <title>Rhodoferax soyangensis sp.nov., isolated from an oligotrophic freshwater lake.</title>
        <authorList>
            <person name="Park M."/>
        </authorList>
    </citation>
    <scope>NUCLEOTIDE SEQUENCE [LARGE SCALE GENOMIC DNA]</scope>
    <source>
        <strain evidence="7 8">IMCC26218</strain>
    </source>
</reference>
<protein>
    <submittedName>
        <fullName evidence="7">Chemotaxis protein CheR</fullName>
    </submittedName>
</protein>
<evidence type="ECO:0000256" key="1">
    <source>
        <dbReference type="PROSITE-ProRule" id="PRU00050"/>
    </source>
</evidence>
<dbReference type="Proteomes" id="UP000260665">
    <property type="component" value="Unassembled WGS sequence"/>
</dbReference>
<dbReference type="InterPro" id="IPR001610">
    <property type="entry name" value="PAC"/>
</dbReference>
<dbReference type="InterPro" id="IPR022641">
    <property type="entry name" value="CheR_N"/>
</dbReference>
<dbReference type="PROSITE" id="PS50123">
    <property type="entry name" value="CHER"/>
    <property type="match status" value="1"/>
</dbReference>
<dbReference type="InterPro" id="IPR035965">
    <property type="entry name" value="PAS-like_dom_sf"/>
</dbReference>
<dbReference type="GO" id="GO:0008757">
    <property type="term" value="F:S-adenosylmethionine-dependent methyltransferase activity"/>
    <property type="evidence" value="ECO:0007669"/>
    <property type="project" value="InterPro"/>
</dbReference>
<dbReference type="SUPFAM" id="SSF55785">
    <property type="entry name" value="PYP-like sensor domain (PAS domain)"/>
    <property type="match status" value="3"/>
</dbReference>
<dbReference type="SMART" id="SM00091">
    <property type="entry name" value="PAS"/>
    <property type="match status" value="3"/>
</dbReference>
<feature type="coiled-coil region" evidence="2">
    <location>
        <begin position="687"/>
        <end position="760"/>
    </location>
</feature>
<dbReference type="InterPro" id="IPR035909">
    <property type="entry name" value="CheB_C"/>
</dbReference>
<organism evidence="7 8">
    <name type="scientific">Rhodoferax lacus</name>
    <dbReference type="NCBI Taxonomy" id="2184758"/>
    <lineage>
        <taxon>Bacteria</taxon>
        <taxon>Pseudomonadati</taxon>
        <taxon>Pseudomonadota</taxon>
        <taxon>Betaproteobacteria</taxon>
        <taxon>Burkholderiales</taxon>
        <taxon>Comamonadaceae</taxon>
        <taxon>Rhodoferax</taxon>
    </lineage>
</organism>
<feature type="active site" evidence="1">
    <location>
        <position position="169"/>
    </location>
</feature>
<dbReference type="GO" id="GO:0005737">
    <property type="term" value="C:cytoplasm"/>
    <property type="evidence" value="ECO:0007669"/>
    <property type="project" value="InterPro"/>
</dbReference>
<keyword evidence="8" id="KW-1185">Reference proteome</keyword>
<dbReference type="Pfam" id="PF13596">
    <property type="entry name" value="PAS_10"/>
    <property type="match status" value="1"/>
</dbReference>
<name>A0A3E1RH41_9BURK</name>
<proteinExistence type="predicted"/>
<feature type="domain" description="PAC" evidence="4">
    <location>
        <begin position="838"/>
        <end position="888"/>
    </location>
</feature>
<dbReference type="CDD" id="cd16434">
    <property type="entry name" value="CheB-CheR_fusion"/>
    <property type="match status" value="1"/>
</dbReference>
<accession>A0A3E1RH41</accession>
<gene>
    <name evidence="7" type="ORF">DIC66_02145</name>
</gene>
<dbReference type="OrthoDB" id="9816309at2"/>
<evidence type="ECO:0000259" key="5">
    <source>
        <dbReference type="PROSITE" id="PS50122"/>
    </source>
</evidence>
<keyword evidence="1" id="KW-0145">Chemotaxis</keyword>
<keyword evidence="2" id="KW-0175">Coiled coil</keyword>
<evidence type="ECO:0000259" key="4">
    <source>
        <dbReference type="PROSITE" id="PS50113"/>
    </source>
</evidence>
<dbReference type="PROSITE" id="PS50122">
    <property type="entry name" value="CHEB"/>
    <property type="match status" value="1"/>
</dbReference>
<keyword evidence="1" id="KW-0378">Hydrolase</keyword>
<evidence type="ECO:0000259" key="6">
    <source>
        <dbReference type="PROSITE" id="PS50123"/>
    </source>
</evidence>
<dbReference type="InterPro" id="IPR000014">
    <property type="entry name" value="PAS"/>
</dbReference>
<dbReference type="SMART" id="SM00086">
    <property type="entry name" value="PAC"/>
    <property type="match status" value="3"/>
</dbReference>
<dbReference type="PANTHER" id="PTHR24422">
    <property type="entry name" value="CHEMOTAXIS PROTEIN METHYLTRANSFERASE"/>
    <property type="match status" value="1"/>
</dbReference>
<dbReference type="Gene3D" id="3.40.50.150">
    <property type="entry name" value="Vaccinia Virus protein VP39"/>
    <property type="match status" value="1"/>
</dbReference>
<dbReference type="InterPro" id="IPR000780">
    <property type="entry name" value="CheR_MeTrfase"/>
</dbReference>
<feature type="active site" evidence="1">
    <location>
        <position position="77"/>
    </location>
</feature>
<feature type="domain" description="PAS" evidence="3">
    <location>
        <begin position="1035"/>
        <end position="1108"/>
    </location>
</feature>
<sequence length="1154" mass="126437">MASKLPKNARAQGTKPVAANAPAVLATDSTEVYSGASASFPIVGIGASAGGLAAFEAFFSGMPAAIDPQMAFVLVQHLAPNHESILADLIQRYTRMPVSEAVDGLVVKANCVYIIPPNHDMAILNGAIQLFDPSLPHGQRLPIDYFFRALAQDQGDNAIAIVLSGTGSDGTLGVRAIKGEGGLVLVQTPSTTEFDGMPRSAVATGLVDYQLAPAEMPARLIAYAVQTARARRLPASALVAPTVEKELNKVFVLLRAQTRHDFSLYKPGTLLRRIERRKALHQMEKLEDYVKLLQQTPLEVEALFRDLLIGVTNFVRDPHAFEQLEEQLGARLLAGKAAGERVRVWVPGCSTGEEAYSIAIALHERMQARNQNCVVQIFATDIDSQAIITARAGLYPTSIAADVSKERLGSFFTMEPGGGYRVRKVIRDMITFSEQDLIRDPPFSQLDLISCRNLLIYLRSELQQKLMQLFHYALNPGGILFLGSAESVGDFDNLFTVLDGKSRLYQRREAMMHRTLGNFLPPMAGPEAALSPRPPRQTGPVKYSLGEQTERALLLLLAPACALVEKNGDILHLRGRTGNYLEPTPGDSGVNNIVKMAREGLTQALKLALHQSAQEKMVIRRLGLRVRTNGHFSSVNLTVSPVVPRAADVYQSTRFLVVMEESPLIDADQPLPDIVAMDPAVPTDVRVAALERELRDKEKLLRSAHEDTETSTEELRSAIEEMQSVNEELQASNEELATSKEELQSVNEELATVNVEQQNKVADLARALNDNRNLLAGSGIATVFVDLQQRILSFTPSATAIIKLVASDVGRPLGHFMARLRGYDRMTEDIATVLDTLATKEIRVQDKDGRWYMLRILPYRTLENVIEGAAVTFMDISEVVKAQVDIAELHGALDALKESEQRFRSVVSALSEGVLLYTRDGKIAAWNPSAERILGLSGQEIQERSNIDPRWDAVHEDGSPCTPEAHPSQIALRTGLAQQGLVMGMRKPGGAVAWVSVSAVPIFEPGEPGPSSVVVSFSDITERRLMQGLLDRADVDTRLAMVLRDAHDAMTIHAKDGRILAWNPAAERIYGWTEAEALHMNLLDRVIPAEREQALQRMDQLGRAVKIEPCLAQRLAKDGSVREVSITATALRNEAGDIYAIATTERLVTRAQPH</sequence>
<dbReference type="GO" id="GO:0006355">
    <property type="term" value="P:regulation of DNA-templated transcription"/>
    <property type="evidence" value="ECO:0007669"/>
    <property type="project" value="InterPro"/>
</dbReference>
<feature type="active site" evidence="1">
    <location>
        <position position="48"/>
    </location>
</feature>
<dbReference type="SUPFAM" id="SSF52738">
    <property type="entry name" value="Methylesterase CheB, C-terminal domain"/>
    <property type="match status" value="1"/>
</dbReference>
<dbReference type="Pfam" id="PF01739">
    <property type="entry name" value="CheR"/>
    <property type="match status" value="1"/>
</dbReference>
<evidence type="ECO:0000313" key="7">
    <source>
        <dbReference type="EMBL" id="RFO98705.1"/>
    </source>
</evidence>
<dbReference type="PANTHER" id="PTHR24422:SF27">
    <property type="entry name" value="PROTEIN-GLUTAMATE O-METHYLTRANSFERASE"/>
    <property type="match status" value="1"/>
</dbReference>
<dbReference type="InterPro" id="IPR022642">
    <property type="entry name" value="CheR_C"/>
</dbReference>
<dbReference type="PROSITE" id="PS50112">
    <property type="entry name" value="PAS"/>
    <property type="match status" value="2"/>
</dbReference>
<dbReference type="GO" id="GO:0000156">
    <property type="term" value="F:phosphorelay response regulator activity"/>
    <property type="evidence" value="ECO:0007669"/>
    <property type="project" value="InterPro"/>
</dbReference>
<dbReference type="GO" id="GO:0006935">
    <property type="term" value="P:chemotaxis"/>
    <property type="evidence" value="ECO:0007669"/>
    <property type="project" value="UniProtKB-UniRule"/>
</dbReference>